<accession>A0AA91M1N2</accession>
<dbReference type="AlphaFoldDB" id="A0AA91M1N2"/>
<dbReference type="EMBL" id="MVHM01000001">
    <property type="protein sequence ID" value="ORA41544.1"/>
    <property type="molecule type" value="Genomic_DNA"/>
</dbReference>
<evidence type="ECO:0008006" key="3">
    <source>
        <dbReference type="Google" id="ProtNLM"/>
    </source>
</evidence>
<sequence length="162" mass="17392">MRLELPFSISFELPEGWALVPPESSGQPQGTCVAVRERNASDPVVTNFVISVSGNYGGRVDVATLAAEHLAKLKSRYPVTVLKHDVMPADSATEAAQLLQIEYPAGESTVTLKQIQIINAFPAVEDPDAVAVLQLVMTCPADVFDQAGPEFSQFVTSISPHQ</sequence>
<protein>
    <recommendedName>
        <fullName evidence="3">Lipoprotein LpqN</fullName>
    </recommendedName>
</protein>
<dbReference type="Proteomes" id="UP000192441">
    <property type="component" value="Unassembled WGS sequence"/>
</dbReference>
<name>A0AA91M1N2_9MYCO</name>
<comment type="caution">
    <text evidence="1">The sequence shown here is derived from an EMBL/GenBank/DDBJ whole genome shotgun (WGS) entry which is preliminary data.</text>
</comment>
<gene>
    <name evidence="1" type="ORF">BST20_05500</name>
</gene>
<proteinExistence type="predicted"/>
<dbReference type="Gene3D" id="3.40.1000.10">
    <property type="entry name" value="Mog1/PsbP, alpha/beta/alpha sandwich"/>
    <property type="match status" value="1"/>
</dbReference>
<evidence type="ECO:0000313" key="2">
    <source>
        <dbReference type="Proteomes" id="UP000192441"/>
    </source>
</evidence>
<reference evidence="1 2" key="1">
    <citation type="submission" date="2016-12" db="EMBL/GenBank/DDBJ databases">
        <title>The new phylogeny of genus Mycobacterium.</title>
        <authorList>
            <person name="Tortoli E."/>
            <person name="Trovato A."/>
            <person name="Cirillo D.M."/>
        </authorList>
    </citation>
    <scope>NUCLEOTIDE SEQUENCE [LARGE SCALE GENOMIC DNA]</scope>
    <source>
        <strain evidence="1 2">DSM 44624</strain>
    </source>
</reference>
<evidence type="ECO:0000313" key="1">
    <source>
        <dbReference type="EMBL" id="ORA41544.1"/>
    </source>
</evidence>
<dbReference type="RefSeq" id="WP_083130290.1">
    <property type="nucleotide sequence ID" value="NZ_AP022606.1"/>
</dbReference>
<organism evidence="1 2">
    <name type="scientific">Mycobacterium branderi</name>
    <dbReference type="NCBI Taxonomy" id="43348"/>
    <lineage>
        <taxon>Bacteria</taxon>
        <taxon>Bacillati</taxon>
        <taxon>Actinomycetota</taxon>
        <taxon>Actinomycetes</taxon>
        <taxon>Mycobacteriales</taxon>
        <taxon>Mycobacteriaceae</taxon>
        <taxon>Mycobacterium</taxon>
    </lineage>
</organism>